<dbReference type="RefSeq" id="WP_142607828.1">
    <property type="nucleotide sequence ID" value="NZ_VDGG01000026.1"/>
</dbReference>
<evidence type="ECO:0000259" key="5">
    <source>
        <dbReference type="PROSITE" id="PS50931"/>
    </source>
</evidence>
<dbReference type="Gene3D" id="3.40.190.290">
    <property type="match status" value="1"/>
</dbReference>
<dbReference type="Pfam" id="PF00126">
    <property type="entry name" value="HTH_1"/>
    <property type="match status" value="1"/>
</dbReference>
<organism evidence="6 7">
    <name type="scientific">Psychrobacillus soli</name>
    <dbReference type="NCBI Taxonomy" id="1543965"/>
    <lineage>
        <taxon>Bacteria</taxon>
        <taxon>Bacillati</taxon>
        <taxon>Bacillota</taxon>
        <taxon>Bacilli</taxon>
        <taxon>Bacillales</taxon>
        <taxon>Bacillaceae</taxon>
        <taxon>Psychrobacillus</taxon>
    </lineage>
</organism>
<dbReference type="PROSITE" id="PS50931">
    <property type="entry name" value="HTH_LYSR"/>
    <property type="match status" value="1"/>
</dbReference>
<comment type="caution">
    <text evidence="6">The sequence shown here is derived from an EMBL/GenBank/DDBJ whole genome shotgun (WGS) entry which is preliminary data.</text>
</comment>
<dbReference type="EMBL" id="VDGG01000026">
    <property type="protein sequence ID" value="TQR12794.1"/>
    <property type="molecule type" value="Genomic_DNA"/>
</dbReference>
<keyword evidence="2" id="KW-0805">Transcription regulation</keyword>
<evidence type="ECO:0000313" key="7">
    <source>
        <dbReference type="Proteomes" id="UP000318937"/>
    </source>
</evidence>
<evidence type="ECO:0000256" key="3">
    <source>
        <dbReference type="ARBA" id="ARBA00023125"/>
    </source>
</evidence>
<dbReference type="Gene3D" id="1.10.10.10">
    <property type="entry name" value="Winged helix-like DNA-binding domain superfamily/Winged helix DNA-binding domain"/>
    <property type="match status" value="1"/>
</dbReference>
<comment type="similarity">
    <text evidence="1">Belongs to the LysR transcriptional regulatory family.</text>
</comment>
<dbReference type="PANTHER" id="PTHR30126">
    <property type="entry name" value="HTH-TYPE TRANSCRIPTIONAL REGULATOR"/>
    <property type="match status" value="1"/>
</dbReference>
<dbReference type="InterPro" id="IPR000847">
    <property type="entry name" value="LysR_HTH_N"/>
</dbReference>
<evidence type="ECO:0000256" key="1">
    <source>
        <dbReference type="ARBA" id="ARBA00009437"/>
    </source>
</evidence>
<dbReference type="AlphaFoldDB" id="A0A544T5R5"/>
<evidence type="ECO:0000256" key="2">
    <source>
        <dbReference type="ARBA" id="ARBA00023015"/>
    </source>
</evidence>
<reference evidence="6 7" key="1">
    <citation type="submission" date="2019-05" db="EMBL/GenBank/DDBJ databases">
        <title>Psychrobacillus vulpis sp. nov., a new species isolated from feces of a red fox that inhabits in The Tablas de Daimiel Natural Park, Albacete, Spain.</title>
        <authorList>
            <person name="Rodriguez M."/>
            <person name="Reina J.C."/>
            <person name="Bejar V."/>
            <person name="Llamas I."/>
        </authorList>
    </citation>
    <scope>NUCLEOTIDE SEQUENCE [LARGE SCALE GENOMIC DNA]</scope>
    <source>
        <strain evidence="6 7">NHI-2</strain>
    </source>
</reference>
<dbReference type="SUPFAM" id="SSF46785">
    <property type="entry name" value="Winged helix' DNA-binding domain"/>
    <property type="match status" value="1"/>
</dbReference>
<evidence type="ECO:0000256" key="4">
    <source>
        <dbReference type="ARBA" id="ARBA00023163"/>
    </source>
</evidence>
<dbReference type="GO" id="GO:0003700">
    <property type="term" value="F:DNA-binding transcription factor activity"/>
    <property type="evidence" value="ECO:0007669"/>
    <property type="project" value="InterPro"/>
</dbReference>
<dbReference type="PANTHER" id="PTHR30126:SF40">
    <property type="entry name" value="HTH-TYPE TRANSCRIPTIONAL REGULATOR GLTR"/>
    <property type="match status" value="1"/>
</dbReference>
<gene>
    <name evidence="6" type="ORF">FG383_13030</name>
</gene>
<evidence type="ECO:0000313" key="6">
    <source>
        <dbReference type="EMBL" id="TQR12794.1"/>
    </source>
</evidence>
<name>A0A544T5R5_9BACI</name>
<dbReference type="Proteomes" id="UP000318937">
    <property type="component" value="Unassembled WGS sequence"/>
</dbReference>
<keyword evidence="4" id="KW-0804">Transcription</keyword>
<dbReference type="GO" id="GO:0000976">
    <property type="term" value="F:transcription cis-regulatory region binding"/>
    <property type="evidence" value="ECO:0007669"/>
    <property type="project" value="TreeGrafter"/>
</dbReference>
<dbReference type="Pfam" id="PF03466">
    <property type="entry name" value="LysR_substrate"/>
    <property type="match status" value="1"/>
</dbReference>
<keyword evidence="3" id="KW-0238">DNA-binding</keyword>
<dbReference type="InterPro" id="IPR036388">
    <property type="entry name" value="WH-like_DNA-bd_sf"/>
</dbReference>
<keyword evidence="7" id="KW-1185">Reference proteome</keyword>
<dbReference type="OrthoDB" id="8479357at2"/>
<dbReference type="CDD" id="cd08442">
    <property type="entry name" value="PBP2_YofA_SoxR_like"/>
    <property type="match status" value="1"/>
</dbReference>
<dbReference type="FunFam" id="1.10.10.10:FF:000001">
    <property type="entry name" value="LysR family transcriptional regulator"/>
    <property type="match status" value="1"/>
</dbReference>
<dbReference type="InterPro" id="IPR005119">
    <property type="entry name" value="LysR_subst-bd"/>
</dbReference>
<dbReference type="SUPFAM" id="SSF53850">
    <property type="entry name" value="Periplasmic binding protein-like II"/>
    <property type="match status" value="1"/>
</dbReference>
<sequence>MEFKDLEIFQMVAEKGTVTEAAKALSYVQSNITSRIHKLETELNTPLFNRHNRGMSLTPEGKKLLVYCEKILTLTNEMKKVVQSGEDPSGKLEIGSVETVIQLPTILSTYTKKYKNVDLSLLTGVTDQLQQDVLNHRLDGAFVTETDRHPDLISHDVFEEELVLISDNSTTSLDQLIHKPFLCFSKGCGYRARLEAWYKDQNITPQKVMEFGTLETILSSVVIGLGITFVPRSAVSHLEKRGLIQCHILPEKYSKIKTIFIRRSNAYLTSTIEKFIETIEHTNEELIEPLSFINN</sequence>
<feature type="domain" description="HTH lysR-type" evidence="5">
    <location>
        <begin position="1"/>
        <end position="58"/>
    </location>
</feature>
<proteinExistence type="inferred from homology"/>
<accession>A0A544T5R5</accession>
<dbReference type="InterPro" id="IPR036390">
    <property type="entry name" value="WH_DNA-bd_sf"/>
</dbReference>
<protein>
    <submittedName>
        <fullName evidence="6">LysR family transcriptional regulator</fullName>
    </submittedName>
</protein>